<proteinExistence type="predicted"/>
<reference evidence="4" key="1">
    <citation type="journal article" date="2021" name="Nat. Commun.">
        <title>Genetic determinants of endophytism in the Arabidopsis root mycobiome.</title>
        <authorList>
            <person name="Mesny F."/>
            <person name="Miyauchi S."/>
            <person name="Thiergart T."/>
            <person name="Pickel B."/>
            <person name="Atanasova L."/>
            <person name="Karlsson M."/>
            <person name="Huettel B."/>
            <person name="Barry K.W."/>
            <person name="Haridas S."/>
            <person name="Chen C."/>
            <person name="Bauer D."/>
            <person name="Andreopoulos W."/>
            <person name="Pangilinan J."/>
            <person name="LaButti K."/>
            <person name="Riley R."/>
            <person name="Lipzen A."/>
            <person name="Clum A."/>
            <person name="Drula E."/>
            <person name="Henrissat B."/>
            <person name="Kohler A."/>
            <person name="Grigoriev I.V."/>
            <person name="Martin F.M."/>
            <person name="Hacquard S."/>
        </authorList>
    </citation>
    <scope>NUCLEOTIDE SEQUENCE</scope>
    <source>
        <strain evidence="4">MPI-CAGE-CH-0243</strain>
    </source>
</reference>
<evidence type="ECO:0000259" key="3">
    <source>
        <dbReference type="Pfam" id="PF00172"/>
    </source>
</evidence>
<accession>A0A9P9D8T7</accession>
<evidence type="ECO:0000313" key="5">
    <source>
        <dbReference type="Proteomes" id="UP000700596"/>
    </source>
</evidence>
<dbReference type="AlphaFoldDB" id="A0A9P9D8T7"/>
<keyword evidence="1" id="KW-0539">Nucleus</keyword>
<dbReference type="SUPFAM" id="SSF57701">
    <property type="entry name" value="Zn2/Cys6 DNA-binding domain"/>
    <property type="match status" value="1"/>
</dbReference>
<organism evidence="4 5">
    <name type="scientific">Dendryphion nanum</name>
    <dbReference type="NCBI Taxonomy" id="256645"/>
    <lineage>
        <taxon>Eukaryota</taxon>
        <taxon>Fungi</taxon>
        <taxon>Dikarya</taxon>
        <taxon>Ascomycota</taxon>
        <taxon>Pezizomycotina</taxon>
        <taxon>Dothideomycetes</taxon>
        <taxon>Pleosporomycetidae</taxon>
        <taxon>Pleosporales</taxon>
        <taxon>Torulaceae</taxon>
        <taxon>Dendryphion</taxon>
    </lineage>
</organism>
<dbReference type="InterPro" id="IPR036864">
    <property type="entry name" value="Zn2-C6_fun-type_DNA-bd_sf"/>
</dbReference>
<dbReference type="EMBL" id="JAGMWT010000017">
    <property type="protein sequence ID" value="KAH7114431.1"/>
    <property type="molecule type" value="Genomic_DNA"/>
</dbReference>
<evidence type="ECO:0000313" key="4">
    <source>
        <dbReference type="EMBL" id="KAH7114431.1"/>
    </source>
</evidence>
<evidence type="ECO:0000256" key="1">
    <source>
        <dbReference type="ARBA" id="ARBA00023242"/>
    </source>
</evidence>
<dbReference type="CDD" id="cd00067">
    <property type="entry name" value="GAL4"/>
    <property type="match status" value="1"/>
</dbReference>
<comment type="caution">
    <text evidence="4">The sequence shown here is derived from an EMBL/GenBank/DDBJ whole genome shotgun (WGS) entry which is preliminary data.</text>
</comment>
<dbReference type="GO" id="GO:0000981">
    <property type="term" value="F:DNA-binding transcription factor activity, RNA polymerase II-specific"/>
    <property type="evidence" value="ECO:0007669"/>
    <property type="project" value="InterPro"/>
</dbReference>
<feature type="region of interest" description="Disordered" evidence="2">
    <location>
        <begin position="1"/>
        <end position="60"/>
    </location>
</feature>
<gene>
    <name evidence="4" type="ORF">B0J11DRAFT_445313</name>
</gene>
<evidence type="ECO:0000256" key="2">
    <source>
        <dbReference type="SAM" id="MobiDB-lite"/>
    </source>
</evidence>
<feature type="domain" description="Zn(2)-C6 fungal-type" evidence="3">
    <location>
        <begin position="10"/>
        <end position="38"/>
    </location>
</feature>
<name>A0A9P9D8T7_9PLEO</name>
<keyword evidence="5" id="KW-1185">Reference proteome</keyword>
<sequence length="368" mass="41054">MTNTSSTGTRKLKCSGESPRCSRCTREDIRCVYSPQKQMGRPRKRRREDADENSQLNGTILQDTGVGSISEAEFASYSGLISPPELDDLAGFSEFQHQRNGTDHLSTHPIHDHSGFSDDFLQESDLNINFPADSAIDPSLWDPTHVSEGSTVDPSLTQAPQAPCSCLSVMYLTSSDLQTLSSFSFPAVVPQLRRAVSTALDIVRCEKCPKENFGAIQNVQALSLLLSAIAERYHKVLSEINSEAERLERSGGKKPFRVGDNNPSLHHLHTGTLDCPMGFDLELEPQDWKKLAKKALKTEVMGGGHNATPFALLLDLFEERQNKWHKYHANNEERKRIFGVTNMCKPGDAMCVRMITAVRKMVENMDWD</sequence>
<protein>
    <recommendedName>
        <fullName evidence="3">Zn(2)-C6 fungal-type domain-containing protein</fullName>
    </recommendedName>
</protein>
<dbReference type="InterPro" id="IPR001138">
    <property type="entry name" value="Zn2Cys6_DnaBD"/>
</dbReference>
<dbReference type="GO" id="GO:0008270">
    <property type="term" value="F:zinc ion binding"/>
    <property type="evidence" value="ECO:0007669"/>
    <property type="project" value="InterPro"/>
</dbReference>
<dbReference type="Pfam" id="PF00172">
    <property type="entry name" value="Zn_clus"/>
    <property type="match status" value="1"/>
</dbReference>
<dbReference type="OrthoDB" id="4356994at2759"/>
<dbReference type="Proteomes" id="UP000700596">
    <property type="component" value="Unassembled WGS sequence"/>
</dbReference>
<dbReference type="Gene3D" id="4.10.240.10">
    <property type="entry name" value="Zn(2)-C6 fungal-type DNA-binding domain"/>
    <property type="match status" value="1"/>
</dbReference>